<dbReference type="Gene3D" id="3.30.70.150">
    <property type="entry name" value="RuBisCO large subunit, N-terminal domain"/>
    <property type="match status" value="1"/>
</dbReference>
<keyword evidence="2" id="KW-0479">Metal-binding</keyword>
<proteinExistence type="predicted"/>
<comment type="cofactor">
    <cofactor evidence="1">
        <name>Mg(2+)</name>
        <dbReference type="ChEBI" id="CHEBI:18420"/>
    </cofactor>
</comment>
<evidence type="ECO:0000259" key="5">
    <source>
        <dbReference type="Pfam" id="PF00016"/>
    </source>
</evidence>
<dbReference type="InterPro" id="IPR020878">
    <property type="entry name" value="RuBisCo_large_chain_AS"/>
</dbReference>
<protein>
    <submittedName>
        <fullName evidence="7">Similar to ribulose-1,5-bisphosphate carboxylase, Type III</fullName>
    </submittedName>
</protein>
<organism evidence="7">
    <name type="scientific">plant metagenome</name>
    <dbReference type="NCBI Taxonomy" id="1297885"/>
    <lineage>
        <taxon>unclassified sequences</taxon>
        <taxon>metagenomes</taxon>
        <taxon>organismal metagenomes</taxon>
    </lineage>
</organism>
<dbReference type="CDD" id="cd08207">
    <property type="entry name" value="RLP_NonPhot"/>
    <property type="match status" value="1"/>
</dbReference>
<reference evidence="7" key="1">
    <citation type="submission" date="2019-03" db="EMBL/GenBank/DDBJ databases">
        <authorList>
            <person name="Danneels B."/>
        </authorList>
    </citation>
    <scope>NUCLEOTIDE SEQUENCE</scope>
</reference>
<dbReference type="InterPro" id="IPR033966">
    <property type="entry name" value="RuBisCO"/>
</dbReference>
<evidence type="ECO:0000256" key="1">
    <source>
        <dbReference type="ARBA" id="ARBA00001946"/>
    </source>
</evidence>
<evidence type="ECO:0000256" key="4">
    <source>
        <dbReference type="SAM" id="MobiDB-lite"/>
    </source>
</evidence>
<dbReference type="GO" id="GO:0016984">
    <property type="term" value="F:ribulose-bisphosphate carboxylase activity"/>
    <property type="evidence" value="ECO:0007669"/>
    <property type="project" value="InterPro"/>
</dbReference>
<dbReference type="InterPro" id="IPR017443">
    <property type="entry name" value="RuBisCO_lsu_fd_N"/>
</dbReference>
<dbReference type="Gene3D" id="3.20.20.110">
    <property type="entry name" value="Ribulose bisphosphate carboxylase, large subunit, C-terminal domain"/>
    <property type="match status" value="1"/>
</dbReference>
<gene>
    <name evidence="7" type="ORF">AMP9_0396</name>
</gene>
<dbReference type="EMBL" id="CAADHY010000013">
    <property type="protein sequence ID" value="VFR18667.1"/>
    <property type="molecule type" value="Genomic_DNA"/>
</dbReference>
<dbReference type="InterPro" id="IPR036376">
    <property type="entry name" value="RuBisCO_lsu_C_sf"/>
</dbReference>
<dbReference type="InterPro" id="IPR036422">
    <property type="entry name" value="RuBisCO_lsu_N_sf"/>
</dbReference>
<dbReference type="Pfam" id="PF02788">
    <property type="entry name" value="RuBisCO_large_N"/>
    <property type="match status" value="1"/>
</dbReference>
<dbReference type="SFLD" id="SFLDG00301">
    <property type="entry name" value="RuBisCO-like_proteins"/>
    <property type="match status" value="1"/>
</dbReference>
<feature type="domain" description="Ribulose bisphosphate carboxylase large subunit ferrodoxin-like N-terminal" evidence="6">
    <location>
        <begin position="64"/>
        <end position="172"/>
    </location>
</feature>
<feature type="compositionally biased region" description="Polar residues" evidence="4">
    <location>
        <begin position="27"/>
        <end position="45"/>
    </location>
</feature>
<name>A0A484P2N2_9ZZZZ</name>
<feature type="domain" description="Ribulose bisphosphate carboxylase large subunit C-terminal" evidence="5">
    <location>
        <begin position="185"/>
        <end position="466"/>
    </location>
</feature>
<dbReference type="SUPFAM" id="SSF54966">
    <property type="entry name" value="RuBisCO, large subunit, small (N-terminal) domain"/>
    <property type="match status" value="1"/>
</dbReference>
<dbReference type="PROSITE" id="PS00157">
    <property type="entry name" value="RUBISCO_LARGE"/>
    <property type="match status" value="1"/>
</dbReference>
<dbReference type="Pfam" id="PF00016">
    <property type="entry name" value="RuBisCO_large"/>
    <property type="match status" value="1"/>
</dbReference>
<evidence type="ECO:0000313" key="7">
    <source>
        <dbReference type="EMBL" id="VFR18667.1"/>
    </source>
</evidence>
<evidence type="ECO:0000259" key="6">
    <source>
        <dbReference type="Pfam" id="PF02788"/>
    </source>
</evidence>
<dbReference type="InterPro" id="IPR000685">
    <property type="entry name" value="RuBisCO_lsu_C"/>
</dbReference>
<dbReference type="PANTHER" id="PTHR42704">
    <property type="entry name" value="RIBULOSE BISPHOSPHATE CARBOXYLASE"/>
    <property type="match status" value="1"/>
</dbReference>
<dbReference type="GO" id="GO:0000287">
    <property type="term" value="F:magnesium ion binding"/>
    <property type="evidence" value="ECO:0007669"/>
    <property type="project" value="InterPro"/>
</dbReference>
<dbReference type="GO" id="GO:0015977">
    <property type="term" value="P:carbon fixation"/>
    <property type="evidence" value="ECO:0007669"/>
    <property type="project" value="InterPro"/>
</dbReference>
<keyword evidence="3" id="KW-0460">Magnesium</keyword>
<evidence type="ECO:0000256" key="2">
    <source>
        <dbReference type="ARBA" id="ARBA00022723"/>
    </source>
</evidence>
<dbReference type="PANTHER" id="PTHR42704:SF17">
    <property type="entry name" value="RIBULOSE BISPHOSPHATE CARBOXYLASE LARGE CHAIN"/>
    <property type="match status" value="1"/>
</dbReference>
<sequence length="468" mass="50099">MRRSGPQCPQASLTQRFQHSLLRASTGAASTNWSDDMTKSGSILSSGKAPDTRLRARYWLETPADPRKVAETIAGEQSTGTFVRLAPEVEAQAARCDAVVESVQEVEGAPHASLPTARRAGDVPVRRALIELSWSEENFGWSLPNLMATVAGNLFELRDVTGLRLLTLDLPDGYAARYPGPQFGVTGTRRLAGVRAGPLVGTIIKPSVGLSPEQTAAMVATLCEGGIDFIKDDELQADGPHCPFEARVHAVMRVVNDHAARTGRKPMVAFNITDDLDAMRRHHDTVLAHEGTCVMVSVNSIGLAGLAYLRRHCALPIHAHRNGWGYLSRHPALGFDYAAWQVLWRLAGADHMHVNGLRNKFSEPDESVIASARALAEPLFSDGLPGYEAMPVFSSGQWAGQAADTYRALGSDDLIYTCGGGIVAHPGGIAAGVESVRAAWQAAARGQAVQEAAVGNAALRQALDFFGK</sequence>
<accession>A0A484P2N2</accession>
<feature type="region of interest" description="Disordered" evidence="4">
    <location>
        <begin position="27"/>
        <end position="48"/>
    </location>
</feature>
<evidence type="ECO:0000256" key="3">
    <source>
        <dbReference type="ARBA" id="ARBA00022842"/>
    </source>
</evidence>
<dbReference type="AlphaFoldDB" id="A0A484P2N2"/>
<dbReference type="SFLD" id="SFLDS00014">
    <property type="entry name" value="RuBisCO"/>
    <property type="match status" value="1"/>
</dbReference>
<dbReference type="SUPFAM" id="SSF51649">
    <property type="entry name" value="RuBisCo, C-terminal domain"/>
    <property type="match status" value="1"/>
</dbReference>